<feature type="signal peptide" evidence="1">
    <location>
        <begin position="1"/>
        <end position="19"/>
    </location>
</feature>
<sequence length="126" mass="14287">MNYYFIFILSLTSITFCIGKEGLEVNLLTNLEAGNKNVTKPFLDKFEKDMKKIIMNANLHEDDFGDVERKIINNKGMFSMSYITEKGIEKCSQAIILTEKAVNDVKEIVKGSIKCGDMSSITFNKK</sequence>
<dbReference type="WBParaSite" id="SRAE_1000232100.1">
    <property type="protein sequence ID" value="SRAE_1000232100.1"/>
    <property type="gene ID" value="WBGene00258935"/>
</dbReference>
<protein>
    <submittedName>
        <fullName evidence="4">Proteinase inhibitor I25, cystatin domain-containing protein</fullName>
    </submittedName>
</protein>
<evidence type="ECO:0000313" key="3">
    <source>
        <dbReference type="Proteomes" id="UP000035682"/>
    </source>
</evidence>
<dbReference type="GeneID" id="36376430"/>
<reference evidence="2 3" key="1">
    <citation type="submission" date="2014-09" db="EMBL/GenBank/DDBJ databases">
        <authorList>
            <person name="Martin A.A."/>
        </authorList>
    </citation>
    <scope>NUCLEOTIDE SEQUENCE</scope>
    <source>
        <strain evidence="3">ED321</strain>
        <strain evidence="2">ED321 Heterogonic</strain>
    </source>
</reference>
<dbReference type="Pfam" id="PF17619">
    <property type="entry name" value="SCVP"/>
    <property type="match status" value="1"/>
</dbReference>
<reference evidence="4" key="2">
    <citation type="submission" date="2020-12" db="UniProtKB">
        <authorList>
            <consortium name="WormBaseParasite"/>
        </authorList>
    </citation>
    <scope>IDENTIFICATION</scope>
</reference>
<evidence type="ECO:0000313" key="5">
    <source>
        <dbReference type="WormBase" id="SRAE_1000232100"/>
    </source>
</evidence>
<proteinExistence type="predicted"/>
<feature type="chain" id="PRO_5015030543" evidence="1">
    <location>
        <begin position="20"/>
        <end position="126"/>
    </location>
</feature>
<gene>
    <name evidence="2 4 5" type="ORF">SRAE_1000232100</name>
</gene>
<evidence type="ECO:0000313" key="4">
    <source>
        <dbReference type="WBParaSite" id="SRAE_1000232100.1"/>
    </source>
</evidence>
<accession>A0A090L964</accession>
<name>A0A090L964_STRRB</name>
<organism evidence="2">
    <name type="scientific">Strongyloides ratti</name>
    <name type="common">Parasitic roundworm</name>
    <dbReference type="NCBI Taxonomy" id="34506"/>
    <lineage>
        <taxon>Eukaryota</taxon>
        <taxon>Metazoa</taxon>
        <taxon>Ecdysozoa</taxon>
        <taxon>Nematoda</taxon>
        <taxon>Chromadorea</taxon>
        <taxon>Rhabditida</taxon>
        <taxon>Tylenchina</taxon>
        <taxon>Panagrolaimomorpha</taxon>
        <taxon>Strongyloidoidea</taxon>
        <taxon>Strongyloididae</taxon>
        <taxon>Strongyloides</taxon>
    </lineage>
</organism>
<dbReference type="CTD" id="36376430"/>
<dbReference type="EMBL" id="LN609528">
    <property type="protein sequence ID" value="CEF64065.1"/>
    <property type="molecule type" value="Genomic_DNA"/>
</dbReference>
<dbReference type="WormBase" id="SRAE_1000232100">
    <property type="protein sequence ID" value="SRP02675"/>
    <property type="gene ID" value="WBGene00258935"/>
</dbReference>
<dbReference type="AlphaFoldDB" id="A0A090L964"/>
<dbReference type="InterPro" id="IPR035126">
    <property type="entry name" value="SCVP"/>
</dbReference>
<keyword evidence="3" id="KW-1185">Reference proteome</keyword>
<evidence type="ECO:0000313" key="2">
    <source>
        <dbReference type="EMBL" id="CEF64065.1"/>
    </source>
</evidence>
<keyword evidence="1" id="KW-0732">Signal</keyword>
<dbReference type="Proteomes" id="UP000035682">
    <property type="component" value="Unplaced"/>
</dbReference>
<evidence type="ECO:0000256" key="1">
    <source>
        <dbReference type="SAM" id="SignalP"/>
    </source>
</evidence>
<dbReference type="RefSeq" id="XP_024503266.1">
    <property type="nucleotide sequence ID" value="XM_024649383.1"/>
</dbReference>